<gene>
    <name evidence="2" type="ORF">CVT24_001734</name>
</gene>
<dbReference type="Proteomes" id="UP000284842">
    <property type="component" value="Unassembled WGS sequence"/>
</dbReference>
<accession>A0A409YFQ2</accession>
<proteinExistence type="predicted"/>
<evidence type="ECO:0000256" key="1">
    <source>
        <dbReference type="SAM" id="MobiDB-lite"/>
    </source>
</evidence>
<keyword evidence="3" id="KW-1185">Reference proteome</keyword>
<dbReference type="STRING" id="181874.A0A409YFQ2"/>
<dbReference type="InParanoid" id="A0A409YFQ2"/>
<comment type="caution">
    <text evidence="2">The sequence shown here is derived from an EMBL/GenBank/DDBJ whole genome shotgun (WGS) entry which is preliminary data.</text>
</comment>
<name>A0A409YFQ2_9AGAR</name>
<reference evidence="2 3" key="1">
    <citation type="journal article" date="2018" name="Evol. Lett.">
        <title>Horizontal gene cluster transfer increased hallucinogenic mushroom diversity.</title>
        <authorList>
            <person name="Reynolds H.T."/>
            <person name="Vijayakumar V."/>
            <person name="Gluck-Thaler E."/>
            <person name="Korotkin H.B."/>
            <person name="Matheny P.B."/>
            <person name="Slot J.C."/>
        </authorList>
    </citation>
    <scope>NUCLEOTIDE SEQUENCE [LARGE SCALE GENOMIC DNA]</scope>
    <source>
        <strain evidence="2 3">2629</strain>
    </source>
</reference>
<evidence type="ECO:0000313" key="3">
    <source>
        <dbReference type="Proteomes" id="UP000284842"/>
    </source>
</evidence>
<feature type="compositionally biased region" description="Polar residues" evidence="1">
    <location>
        <begin position="290"/>
        <end position="311"/>
    </location>
</feature>
<dbReference type="OrthoDB" id="3050469at2759"/>
<evidence type="ECO:0000313" key="2">
    <source>
        <dbReference type="EMBL" id="PPR01846.1"/>
    </source>
</evidence>
<organism evidence="2 3">
    <name type="scientific">Panaeolus cyanescens</name>
    <dbReference type="NCBI Taxonomy" id="181874"/>
    <lineage>
        <taxon>Eukaryota</taxon>
        <taxon>Fungi</taxon>
        <taxon>Dikarya</taxon>
        <taxon>Basidiomycota</taxon>
        <taxon>Agaricomycotina</taxon>
        <taxon>Agaricomycetes</taxon>
        <taxon>Agaricomycetidae</taxon>
        <taxon>Agaricales</taxon>
        <taxon>Agaricineae</taxon>
        <taxon>Galeropsidaceae</taxon>
        <taxon>Panaeolus</taxon>
    </lineage>
</organism>
<sequence>MLSASNPGNSHSTPTAGYVSIYGVVGLANPRVLSGTKTIVFDAQLYLGPGDDDQPRFLLGSLRYFNAKNLVFSESPQLYSIYSTFACKTPSAELSPSESFTNDEYCFVGDIQTIIPLGPPGPRFLAQDIDTLRTSLGQTESDCDDDMYAAPEIPTFEIDARQTPIVILAGVATNIQSDAGTFSLEIEQYISCMKSNIVKTSTTASVSSKAVQTTSFSCFIPDSPRYRNGKPMPRGKRYVIVFGFLTDLIASAQKRKLGLIDSFEVEVNNVVFCGQFLPPASNSSQSGSSKTPLKSANGTSKSLFSYNSPKTPITPTPSQGPRPLKRARMDDSESNSDSSKENVFS</sequence>
<protein>
    <submittedName>
        <fullName evidence="2">Uncharacterized protein</fullName>
    </submittedName>
</protein>
<dbReference type="EMBL" id="NHTK01001210">
    <property type="protein sequence ID" value="PPR01846.1"/>
    <property type="molecule type" value="Genomic_DNA"/>
</dbReference>
<dbReference type="AlphaFoldDB" id="A0A409YFQ2"/>
<feature type="region of interest" description="Disordered" evidence="1">
    <location>
        <begin position="280"/>
        <end position="345"/>
    </location>
</feature>